<name>A0A8J2XQF6_9GAMM</name>
<dbReference type="RefSeq" id="WP_158100619.1">
    <property type="nucleotide sequence ID" value="NZ_BMDX01000017.1"/>
</dbReference>
<evidence type="ECO:0000313" key="3">
    <source>
        <dbReference type="Proteomes" id="UP000619743"/>
    </source>
</evidence>
<dbReference type="Proteomes" id="UP000619743">
    <property type="component" value="Unassembled WGS sequence"/>
</dbReference>
<proteinExistence type="predicted"/>
<dbReference type="InterPro" id="IPR022193">
    <property type="entry name" value="DUF3718"/>
</dbReference>
<reference evidence="3" key="1">
    <citation type="journal article" date="2019" name="Int. J. Syst. Evol. Microbiol.">
        <title>The Global Catalogue of Microorganisms (GCM) 10K type strain sequencing project: providing services to taxonomists for standard genome sequencing and annotation.</title>
        <authorList>
            <consortium name="The Broad Institute Genomics Platform"/>
            <consortium name="The Broad Institute Genome Sequencing Center for Infectious Disease"/>
            <person name="Wu L."/>
            <person name="Ma J."/>
        </authorList>
    </citation>
    <scope>NUCLEOTIDE SEQUENCE [LARGE SCALE GENOMIC DNA]</scope>
    <source>
        <strain evidence="3">CGMCC 1.10130</strain>
    </source>
</reference>
<comment type="caution">
    <text evidence="2">The sequence shown here is derived from an EMBL/GenBank/DDBJ whole genome shotgun (WGS) entry which is preliminary data.</text>
</comment>
<organism evidence="2 3">
    <name type="scientific">Neiella marina</name>
    <dbReference type="NCBI Taxonomy" id="508461"/>
    <lineage>
        <taxon>Bacteria</taxon>
        <taxon>Pseudomonadati</taxon>
        <taxon>Pseudomonadota</taxon>
        <taxon>Gammaproteobacteria</taxon>
        <taxon>Alteromonadales</taxon>
        <taxon>Echinimonadaceae</taxon>
        <taxon>Neiella</taxon>
    </lineage>
</organism>
<keyword evidence="1" id="KW-0732">Signal</keyword>
<feature type="signal peptide" evidence="1">
    <location>
        <begin position="1"/>
        <end position="22"/>
    </location>
</feature>
<keyword evidence="3" id="KW-1185">Reference proteome</keyword>
<dbReference type="EMBL" id="BMDX01000017">
    <property type="protein sequence ID" value="GGA84685.1"/>
    <property type="molecule type" value="Genomic_DNA"/>
</dbReference>
<sequence>MMKKLAATALTTTVLIASQAQAAMDPYVEKALQDVCQSAISNRVASLRDTIQEYRLDVEDVANKVVCNGMPIAEFAAEHNSHNIAQYLNQRLEHGELLVMN</sequence>
<protein>
    <recommendedName>
        <fullName evidence="4">DUF3718 domain-containing protein</fullName>
    </recommendedName>
</protein>
<evidence type="ECO:0008006" key="4">
    <source>
        <dbReference type="Google" id="ProtNLM"/>
    </source>
</evidence>
<dbReference type="Pfam" id="PF12514">
    <property type="entry name" value="DUF3718"/>
    <property type="match status" value="1"/>
</dbReference>
<evidence type="ECO:0000313" key="2">
    <source>
        <dbReference type="EMBL" id="GGA84685.1"/>
    </source>
</evidence>
<dbReference type="AlphaFoldDB" id="A0A8J2XQF6"/>
<feature type="chain" id="PRO_5035160803" description="DUF3718 domain-containing protein" evidence="1">
    <location>
        <begin position="23"/>
        <end position="101"/>
    </location>
</feature>
<accession>A0A8J2XQF6</accession>
<evidence type="ECO:0000256" key="1">
    <source>
        <dbReference type="SAM" id="SignalP"/>
    </source>
</evidence>
<gene>
    <name evidence="2" type="ORF">GCM10011369_28400</name>
</gene>
<dbReference type="OrthoDB" id="6401678at2"/>